<dbReference type="Gene3D" id="2.130.10.10">
    <property type="entry name" value="YVTN repeat-like/Quinoprotein amine dehydrogenase"/>
    <property type="match status" value="2"/>
</dbReference>
<feature type="domain" description="Pyrrolo-quinoline quinone repeat" evidence="1">
    <location>
        <begin position="147"/>
        <end position="261"/>
    </location>
</feature>
<dbReference type="InterPro" id="IPR015943">
    <property type="entry name" value="WD40/YVTN_repeat-like_dom_sf"/>
</dbReference>
<keyword evidence="3" id="KW-1185">Reference proteome</keyword>
<dbReference type="STRING" id="1227497.C491_16847"/>
<accession>L9X1Q2</accession>
<dbReference type="InterPro" id="IPR002372">
    <property type="entry name" value="PQQ_rpt_dom"/>
</dbReference>
<name>L9X1Q2_9EURY</name>
<protein>
    <submittedName>
        <fullName evidence="2">Pyrrolo-quinoline quinone</fullName>
    </submittedName>
</protein>
<comment type="caution">
    <text evidence="2">The sequence shown here is derived from an EMBL/GenBank/DDBJ whole genome shotgun (WGS) entry which is preliminary data.</text>
</comment>
<evidence type="ECO:0000259" key="1">
    <source>
        <dbReference type="Pfam" id="PF13360"/>
    </source>
</evidence>
<dbReference type="eggNOG" id="arCOG02556">
    <property type="taxonomic scope" value="Archaea"/>
</dbReference>
<dbReference type="EMBL" id="AOIB01000031">
    <property type="protein sequence ID" value="ELY55401.1"/>
    <property type="molecule type" value="Genomic_DNA"/>
</dbReference>
<dbReference type="PANTHER" id="PTHR34512:SF30">
    <property type="entry name" value="OUTER MEMBRANE PROTEIN ASSEMBLY FACTOR BAMB"/>
    <property type="match status" value="1"/>
</dbReference>
<dbReference type="AlphaFoldDB" id="L9X1Q2"/>
<evidence type="ECO:0000313" key="2">
    <source>
        <dbReference type="EMBL" id="ELY55401.1"/>
    </source>
</evidence>
<evidence type="ECO:0000313" key="3">
    <source>
        <dbReference type="Proteomes" id="UP000011688"/>
    </source>
</evidence>
<proteinExistence type="predicted"/>
<dbReference type="PATRIC" id="fig|1227497.3.peg.3421"/>
<dbReference type="Proteomes" id="UP000011688">
    <property type="component" value="Unassembled WGS sequence"/>
</dbReference>
<dbReference type="PANTHER" id="PTHR34512">
    <property type="entry name" value="CELL SURFACE PROTEIN"/>
    <property type="match status" value="1"/>
</dbReference>
<dbReference type="InterPro" id="IPR018391">
    <property type="entry name" value="PQQ_b-propeller_rpt"/>
</dbReference>
<gene>
    <name evidence="2" type="ORF">C491_16847</name>
</gene>
<dbReference type="SUPFAM" id="SSF50998">
    <property type="entry name" value="Quinoprotein alcohol dehydrogenase-like"/>
    <property type="match status" value="1"/>
</dbReference>
<dbReference type="Pfam" id="PF13360">
    <property type="entry name" value="PQQ_2"/>
    <property type="match status" value="1"/>
</dbReference>
<sequence>MLGASAAGLAGGGYWYVRSSDTPDCPAFLEPDREFRESLSKTWSEPVVDDGTIFVGGGAGIVQMSSGSRMFRLLALEPSGEPKWVARQELEGGIGRPQPTDDRVFASTGANTLLAFDRETGELEWEFDAGGNVEGHMGVVTLVRDDTVVASVTDPDHDELEGSNAVVGVSASEGELRWATELDAPVSNGLALLEGTVVVATRAGTLTGVDPETGDRVWEEDLEGSVDWTGRPVSFAGSGWIPREDGTVVGFDPALGTIRDRLAGDRVDGEREDENDGFVRAMQGSDDALYVGDLDGGVIAYDAAGSERWRYEGPERIAALEAGADAVGALDQRGVYTELEPETGDASRAFLLVDVRDDDRCGHVPSERRFSGFATIRHTLVVTGRIAFGAGTYRLPPTR</sequence>
<organism evidence="2 3">
    <name type="scientific">Natronococcus amylolyticus DSM 10524</name>
    <dbReference type="NCBI Taxonomy" id="1227497"/>
    <lineage>
        <taxon>Archaea</taxon>
        <taxon>Methanobacteriati</taxon>
        <taxon>Methanobacteriota</taxon>
        <taxon>Stenosarchaea group</taxon>
        <taxon>Halobacteria</taxon>
        <taxon>Halobacteriales</taxon>
        <taxon>Natrialbaceae</taxon>
        <taxon>Natronococcus</taxon>
    </lineage>
</organism>
<reference evidence="2 3" key="1">
    <citation type="journal article" date="2014" name="PLoS Genet.">
        <title>Phylogenetically driven sequencing of extremely halophilic archaea reveals strategies for static and dynamic osmo-response.</title>
        <authorList>
            <person name="Becker E.A."/>
            <person name="Seitzer P.M."/>
            <person name="Tritt A."/>
            <person name="Larsen D."/>
            <person name="Krusor M."/>
            <person name="Yao A.I."/>
            <person name="Wu D."/>
            <person name="Madern D."/>
            <person name="Eisen J.A."/>
            <person name="Darling A.E."/>
            <person name="Facciotti M.T."/>
        </authorList>
    </citation>
    <scope>NUCLEOTIDE SEQUENCE [LARGE SCALE GENOMIC DNA]</scope>
    <source>
        <strain evidence="2 3">DSM 10524</strain>
    </source>
</reference>
<dbReference type="InterPro" id="IPR011047">
    <property type="entry name" value="Quinoprotein_ADH-like_sf"/>
</dbReference>
<dbReference type="SMART" id="SM00564">
    <property type="entry name" value="PQQ"/>
    <property type="match status" value="5"/>
</dbReference>